<accession>A0A7Z2JL25</accession>
<evidence type="ECO:0000256" key="1">
    <source>
        <dbReference type="PROSITE-ProRule" id="PRU00339"/>
    </source>
</evidence>
<dbReference type="EMBL" id="CP046916">
    <property type="protein sequence ID" value="QGZ66924.1"/>
    <property type="molecule type" value="Genomic_DNA"/>
</dbReference>
<reference evidence="3 4" key="1">
    <citation type="submission" date="2019-12" db="EMBL/GenBank/DDBJ databases">
        <title>Paraburkholderia acidiphila 7Q-K02 sp. nov and Paraburkholderia acidisoli DHF22 sp. nov., two strains isolated from forest soil.</title>
        <authorList>
            <person name="Gao Z."/>
            <person name="Qiu L."/>
        </authorList>
    </citation>
    <scope>NUCLEOTIDE SEQUENCE [LARGE SCALE GENOMIC DNA]</scope>
    <source>
        <strain evidence="3 4">DHF22</strain>
    </source>
</reference>
<dbReference type="Pfam" id="PF13411">
    <property type="entry name" value="MerR_1"/>
    <property type="match status" value="1"/>
</dbReference>
<keyword evidence="1" id="KW-0802">TPR repeat</keyword>
<dbReference type="InterPro" id="IPR011990">
    <property type="entry name" value="TPR-like_helical_dom_sf"/>
</dbReference>
<dbReference type="GO" id="GO:0003677">
    <property type="term" value="F:DNA binding"/>
    <property type="evidence" value="ECO:0007669"/>
    <property type="project" value="InterPro"/>
</dbReference>
<feature type="repeat" description="TPR" evidence="1">
    <location>
        <begin position="142"/>
        <end position="175"/>
    </location>
</feature>
<dbReference type="SMART" id="SM00028">
    <property type="entry name" value="TPR"/>
    <property type="match status" value="4"/>
</dbReference>
<evidence type="ECO:0000313" key="3">
    <source>
        <dbReference type="EMBL" id="QGZ66924.1"/>
    </source>
</evidence>
<gene>
    <name evidence="3" type="ORF">FAZ98_33700</name>
</gene>
<dbReference type="KEGG" id="pacs:FAZ98_33700"/>
<evidence type="ECO:0000313" key="4">
    <source>
        <dbReference type="Proteomes" id="UP000433577"/>
    </source>
</evidence>
<dbReference type="SUPFAM" id="SSF48452">
    <property type="entry name" value="TPR-like"/>
    <property type="match status" value="1"/>
</dbReference>
<dbReference type="Proteomes" id="UP000433577">
    <property type="component" value="Chromosome 4"/>
</dbReference>
<dbReference type="Gene3D" id="1.25.40.10">
    <property type="entry name" value="Tetratricopeptide repeat domain"/>
    <property type="match status" value="1"/>
</dbReference>
<organism evidence="3 4">
    <name type="scientific">Paraburkholderia acidisoli</name>
    <dbReference type="NCBI Taxonomy" id="2571748"/>
    <lineage>
        <taxon>Bacteria</taxon>
        <taxon>Pseudomonadati</taxon>
        <taxon>Pseudomonadota</taxon>
        <taxon>Betaproteobacteria</taxon>
        <taxon>Burkholderiales</taxon>
        <taxon>Burkholderiaceae</taxon>
        <taxon>Paraburkholderia</taxon>
    </lineage>
</organism>
<sequence length="278" mass="30259">MSVGGYSLRDVQRMLGVSRGVIERLIAAGFVTPAGGGRARRFSYRDVVMLRTAHSLRVAGIAPRRIVRALEALRRRWLREGGPGDLTAARLTAVGNHVAVRAHDATLLAETGQLLLDLEPRAAPGDVLDWSAASSLRQQDAALDAYREGERHEGEGDARAAQEAYRRALAVNPRHLDAALNLGYLLCDEGHCRQAVNVYRAVLASGADSPLLQFNLGVALEDAGDLRGALGAYNRCIDEQPDFADAHFNAARIHEVLGDTARAIRHFNRYRILDRGGE</sequence>
<dbReference type="Gene3D" id="1.10.1660.10">
    <property type="match status" value="1"/>
</dbReference>
<dbReference type="PROSITE" id="PS50005">
    <property type="entry name" value="TPR"/>
    <property type="match status" value="1"/>
</dbReference>
<dbReference type="Pfam" id="PF13432">
    <property type="entry name" value="TPR_16"/>
    <property type="match status" value="1"/>
</dbReference>
<dbReference type="RefSeq" id="WP_158958735.1">
    <property type="nucleotide sequence ID" value="NZ_CP046916.1"/>
</dbReference>
<dbReference type="OrthoDB" id="9798174at2"/>
<feature type="domain" description="HTH merR-type" evidence="2">
    <location>
        <begin position="6"/>
        <end position="72"/>
    </location>
</feature>
<dbReference type="AlphaFoldDB" id="A0A7Z2JL25"/>
<dbReference type="InterPro" id="IPR019734">
    <property type="entry name" value="TPR_rpt"/>
</dbReference>
<name>A0A7Z2JL25_9BURK</name>
<dbReference type="GO" id="GO:0006355">
    <property type="term" value="P:regulation of DNA-templated transcription"/>
    <property type="evidence" value="ECO:0007669"/>
    <property type="project" value="InterPro"/>
</dbReference>
<proteinExistence type="predicted"/>
<protein>
    <submittedName>
        <fullName evidence="3">Tetratricopeptide repeat protein</fullName>
    </submittedName>
</protein>
<dbReference type="InterPro" id="IPR052943">
    <property type="entry name" value="TMTC_O-mannosyl-trnsfr"/>
</dbReference>
<keyword evidence="4" id="KW-1185">Reference proteome</keyword>
<dbReference type="InterPro" id="IPR000551">
    <property type="entry name" value="MerR-type_HTH_dom"/>
</dbReference>
<dbReference type="Pfam" id="PF14559">
    <property type="entry name" value="TPR_19"/>
    <property type="match status" value="1"/>
</dbReference>
<dbReference type="PANTHER" id="PTHR44809">
    <property type="match status" value="1"/>
</dbReference>
<evidence type="ECO:0000259" key="2">
    <source>
        <dbReference type="Pfam" id="PF13411"/>
    </source>
</evidence>
<dbReference type="PANTHER" id="PTHR44809:SF1">
    <property type="entry name" value="PROTEIN O-MANNOSYL-TRANSFERASE TMTC1"/>
    <property type="match status" value="1"/>
</dbReference>